<protein>
    <submittedName>
        <fullName evidence="3">Uncharacterized protein</fullName>
    </submittedName>
</protein>
<organism evidence="3 4">
    <name type="scientific">Pseudocohnilembus persalinus</name>
    <name type="common">Ciliate</name>
    <dbReference type="NCBI Taxonomy" id="266149"/>
    <lineage>
        <taxon>Eukaryota</taxon>
        <taxon>Sar</taxon>
        <taxon>Alveolata</taxon>
        <taxon>Ciliophora</taxon>
        <taxon>Intramacronucleata</taxon>
        <taxon>Oligohymenophorea</taxon>
        <taxon>Scuticociliatia</taxon>
        <taxon>Philasterida</taxon>
        <taxon>Pseudocohnilembidae</taxon>
        <taxon>Pseudocohnilembus</taxon>
    </lineage>
</organism>
<evidence type="ECO:0000313" key="3">
    <source>
        <dbReference type="EMBL" id="KRX07434.1"/>
    </source>
</evidence>
<accession>A0A0V0QZF1</accession>
<feature type="compositionally biased region" description="Low complexity" evidence="2">
    <location>
        <begin position="190"/>
        <end position="200"/>
    </location>
</feature>
<keyword evidence="4" id="KW-1185">Reference proteome</keyword>
<feature type="region of interest" description="Disordered" evidence="2">
    <location>
        <begin position="172"/>
        <end position="221"/>
    </location>
</feature>
<feature type="compositionally biased region" description="Low complexity" evidence="2">
    <location>
        <begin position="43"/>
        <end position="62"/>
    </location>
</feature>
<comment type="caution">
    <text evidence="3">The sequence shown here is derived from an EMBL/GenBank/DDBJ whole genome shotgun (WGS) entry which is preliminary data.</text>
</comment>
<gene>
    <name evidence="3" type="ORF">PPERSA_03267</name>
</gene>
<feature type="coiled-coil region" evidence="1">
    <location>
        <begin position="561"/>
        <end position="611"/>
    </location>
</feature>
<dbReference type="Proteomes" id="UP000054937">
    <property type="component" value="Unassembled WGS sequence"/>
</dbReference>
<proteinExistence type="predicted"/>
<feature type="region of interest" description="Disordered" evidence="2">
    <location>
        <begin position="41"/>
        <end position="62"/>
    </location>
</feature>
<reference evidence="3 4" key="1">
    <citation type="journal article" date="2015" name="Sci. Rep.">
        <title>Genome of the facultative scuticociliatosis pathogen Pseudocohnilembus persalinus provides insight into its virulence through horizontal gene transfer.</title>
        <authorList>
            <person name="Xiong J."/>
            <person name="Wang G."/>
            <person name="Cheng J."/>
            <person name="Tian M."/>
            <person name="Pan X."/>
            <person name="Warren A."/>
            <person name="Jiang C."/>
            <person name="Yuan D."/>
            <person name="Miao W."/>
        </authorList>
    </citation>
    <scope>NUCLEOTIDE SEQUENCE [LARGE SCALE GENOMIC DNA]</scope>
    <source>
        <strain evidence="3">36N120E</strain>
    </source>
</reference>
<name>A0A0V0QZF1_PSEPJ</name>
<evidence type="ECO:0000313" key="4">
    <source>
        <dbReference type="Proteomes" id="UP000054937"/>
    </source>
</evidence>
<dbReference type="InParanoid" id="A0A0V0QZF1"/>
<feature type="region of interest" description="Disordered" evidence="2">
    <location>
        <begin position="403"/>
        <end position="426"/>
    </location>
</feature>
<keyword evidence="1" id="KW-0175">Coiled coil</keyword>
<evidence type="ECO:0000256" key="1">
    <source>
        <dbReference type="SAM" id="Coils"/>
    </source>
</evidence>
<sequence length="693" mass="82314">MYTQDDYNYDNDDEDDRYGYVQQVTQNEIDYKKAIKSQELSGKPKFNQQKSSKQKQNPQKSKFQFSDMENDYEQNYQQQYFEYNQKMSYQQQNILNQNEESSQIVEQPQLQQFYQQQLYQYQQLNPQEQIQQLDQQITIENTNQYKEGFLNQIYDDQFQQKYRENYQNSINNSAQDQSYQQLSRQKSNKKSQIQQSAKSSGMKTQDFLCEEDEEDSSQFNNNNNNCSTLSVKQQYLQNQCQNINQEDYGIDEKEEYKEMSNQSSQNKQVENHIEQNINSNQNNSSHYIKNDNIQSQMNLVQNNSIVKQNQNLKQLSQSEQTLSQNFGSKIGKQILLPTKKGITKNKKRKTPNYITNSQQNSNLQSQENFANNNRNILKNINGGYQNSQSNIIGQKINISQQNNNISTDNYNNNIKNSSNNNLDNKNNNIQQLSQIQINSSNSGKKYRDQKGQSQFITQNFQFQPNLNSIKEENESDITYSQQISQQDNYQYTTFNHKIEDIEDQSNFQQQFSLMSLLNLKSNNQYSFEGQVLSKKTKPRTSLLIIIKQVLKNPGYQTPDFIQNYQQSLDNYQNLLQKYEEIQKEEQILIKQENQKQKKEKLEQQLVNFNCSEEQQQYFSKLKKHYQEEKQIFQEKFQENQTIYALLTQNSMKSVQTNKTYIFNFDQITYFSEINNNQKQQQLVAYISSFNQNH</sequence>
<dbReference type="EMBL" id="LDAU01000083">
    <property type="protein sequence ID" value="KRX07434.1"/>
    <property type="molecule type" value="Genomic_DNA"/>
</dbReference>
<dbReference type="AlphaFoldDB" id="A0A0V0QZF1"/>
<evidence type="ECO:0000256" key="2">
    <source>
        <dbReference type="SAM" id="MobiDB-lite"/>
    </source>
</evidence>
<feature type="compositionally biased region" description="Polar residues" evidence="2">
    <location>
        <begin position="172"/>
        <end position="182"/>
    </location>
</feature>